<evidence type="ECO:0000256" key="1">
    <source>
        <dbReference type="SAM" id="MobiDB-lite"/>
    </source>
</evidence>
<dbReference type="AlphaFoldDB" id="A0A7X1AV78"/>
<proteinExistence type="predicted"/>
<dbReference type="RefSeq" id="WP_185691380.1">
    <property type="nucleotide sequence ID" value="NZ_JACHVA010000032.1"/>
</dbReference>
<gene>
    <name evidence="2" type="ORF">H5P30_02475</name>
</gene>
<evidence type="ECO:0000313" key="3">
    <source>
        <dbReference type="Proteomes" id="UP000525652"/>
    </source>
</evidence>
<dbReference type="Proteomes" id="UP000525652">
    <property type="component" value="Unassembled WGS sequence"/>
</dbReference>
<sequence length="116" mass="13816">MKSAFPQFEKPCLEAFQFLVERYGFEEPIIEQLGRECFIRYEKENRIVSIAYEPYSIPIVELFSPTHEMKNRRIPRINSGLGKKDKFDDEDEAQQRKILTHQATELESKELDFLKQ</sequence>
<protein>
    <submittedName>
        <fullName evidence="2">Uncharacterized protein</fullName>
    </submittedName>
</protein>
<keyword evidence="3" id="KW-1185">Reference proteome</keyword>
<dbReference type="EMBL" id="JACHVA010000032">
    <property type="protein sequence ID" value="MBC2600640.1"/>
    <property type="molecule type" value="Genomic_DNA"/>
</dbReference>
<feature type="region of interest" description="Disordered" evidence="1">
    <location>
        <begin position="74"/>
        <end position="93"/>
    </location>
</feature>
<organism evidence="2 3">
    <name type="scientific">Puniceicoccus vermicola</name>
    <dbReference type="NCBI Taxonomy" id="388746"/>
    <lineage>
        <taxon>Bacteria</taxon>
        <taxon>Pseudomonadati</taxon>
        <taxon>Verrucomicrobiota</taxon>
        <taxon>Opitutia</taxon>
        <taxon>Puniceicoccales</taxon>
        <taxon>Puniceicoccaceae</taxon>
        <taxon>Puniceicoccus</taxon>
    </lineage>
</organism>
<reference evidence="2 3" key="1">
    <citation type="submission" date="2020-07" db="EMBL/GenBank/DDBJ databases">
        <authorList>
            <person name="Feng X."/>
        </authorList>
    </citation>
    <scope>NUCLEOTIDE SEQUENCE [LARGE SCALE GENOMIC DNA]</scope>
    <source>
        <strain evidence="2 3">JCM14086</strain>
    </source>
</reference>
<accession>A0A7X1AV78</accession>
<comment type="caution">
    <text evidence="2">The sequence shown here is derived from an EMBL/GenBank/DDBJ whole genome shotgun (WGS) entry which is preliminary data.</text>
</comment>
<evidence type="ECO:0000313" key="2">
    <source>
        <dbReference type="EMBL" id="MBC2600640.1"/>
    </source>
</evidence>
<name>A0A7X1AV78_9BACT</name>